<dbReference type="GO" id="GO:0042043">
    <property type="term" value="F:neurexin family protein binding"/>
    <property type="evidence" value="ECO:0007669"/>
    <property type="project" value="TreeGrafter"/>
</dbReference>
<feature type="compositionally biased region" description="Basic and acidic residues" evidence="10">
    <location>
        <begin position="157"/>
        <end position="168"/>
    </location>
</feature>
<keyword evidence="7" id="KW-0472">Membrane</keyword>
<feature type="compositionally biased region" description="Polar residues" evidence="10">
    <location>
        <begin position="548"/>
        <end position="561"/>
    </location>
</feature>
<feature type="compositionally biased region" description="Basic and acidic residues" evidence="10">
    <location>
        <begin position="389"/>
        <end position="415"/>
    </location>
</feature>
<feature type="region of interest" description="Disordered" evidence="10">
    <location>
        <begin position="94"/>
        <end position="128"/>
    </location>
</feature>
<dbReference type="RefSeq" id="XP_042597890.1">
    <property type="nucleotide sequence ID" value="XM_042741956.1"/>
</dbReference>
<feature type="compositionally biased region" description="Basic and acidic residues" evidence="10">
    <location>
        <begin position="534"/>
        <end position="544"/>
    </location>
</feature>
<dbReference type="GeneID" id="109064293"/>
<evidence type="ECO:0000256" key="1">
    <source>
        <dbReference type="ARBA" id="ARBA00004184"/>
    </source>
</evidence>
<evidence type="ECO:0000256" key="7">
    <source>
        <dbReference type="ARBA" id="ARBA00023136"/>
    </source>
</evidence>
<evidence type="ECO:0000256" key="10">
    <source>
        <dbReference type="SAM" id="MobiDB-lite"/>
    </source>
</evidence>
<feature type="compositionally biased region" description="Basic and acidic residues" evidence="10">
    <location>
        <begin position="483"/>
        <end position="496"/>
    </location>
</feature>
<dbReference type="PANTHER" id="PTHR45716:SF3">
    <property type="entry name" value="SYNAPTOTAGMIN-LIKE PROTEIN 1"/>
    <property type="match status" value="1"/>
</dbReference>
<dbReference type="SMR" id="A0A9Q9XA57"/>
<evidence type="ECO:0000256" key="5">
    <source>
        <dbReference type="ARBA" id="ARBA00022553"/>
    </source>
</evidence>
<dbReference type="GO" id="GO:0006887">
    <property type="term" value="P:exocytosis"/>
    <property type="evidence" value="ECO:0007669"/>
    <property type="project" value="UniProtKB-KW"/>
</dbReference>
<protein>
    <recommendedName>
        <fullName evidence="8">Synaptotagmin-like protein 1</fullName>
    </recommendedName>
    <alternativeName>
        <fullName evidence="9">Exophilin-7</fullName>
    </alternativeName>
</protein>
<dbReference type="RefSeq" id="XP_042597891.1">
    <property type="nucleotide sequence ID" value="XM_042741957.1"/>
</dbReference>
<keyword evidence="3" id="KW-1003">Cell membrane</keyword>
<feature type="compositionally biased region" description="Basic and acidic residues" evidence="10">
    <location>
        <begin position="104"/>
        <end position="116"/>
    </location>
</feature>
<dbReference type="FunFam" id="2.60.40.150:FF:000108">
    <property type="entry name" value="Synaptotagmin like 1"/>
    <property type="match status" value="1"/>
</dbReference>
<dbReference type="CDD" id="cd04020">
    <property type="entry name" value="C2B_SLP_1-2-3-4"/>
    <property type="match status" value="1"/>
</dbReference>
<dbReference type="Pfam" id="PF00168">
    <property type="entry name" value="C2"/>
    <property type="match status" value="2"/>
</dbReference>
<name>A0A9Q9XA57_CYPCA</name>
<dbReference type="InterPro" id="IPR010911">
    <property type="entry name" value="Rab_BD"/>
</dbReference>
<keyword evidence="4" id="KW-0268">Exocytosis</keyword>
<dbReference type="CDD" id="cd08393">
    <property type="entry name" value="C2A_SLP-1_2"/>
    <property type="match status" value="1"/>
</dbReference>
<dbReference type="Proteomes" id="UP001155660">
    <property type="component" value="Chromosome B17"/>
</dbReference>
<feature type="region of interest" description="Disordered" evidence="10">
    <location>
        <begin position="705"/>
        <end position="742"/>
    </location>
</feature>
<dbReference type="InterPro" id="IPR000008">
    <property type="entry name" value="C2_dom"/>
</dbReference>
<feature type="compositionally biased region" description="Basic and acidic residues" evidence="10">
    <location>
        <begin position="621"/>
        <end position="634"/>
    </location>
</feature>
<reference evidence="13 14" key="1">
    <citation type="submission" date="2025-04" db="UniProtKB">
        <authorList>
            <consortium name="RefSeq"/>
        </authorList>
    </citation>
    <scope>IDENTIFICATION</scope>
    <source>
        <tissue evidence="13 14">Muscle</tissue>
    </source>
</reference>
<comment type="subcellular location">
    <subcellularLocation>
        <location evidence="2">Cell membrane</location>
    </subcellularLocation>
    <subcellularLocation>
        <location evidence="1">Endomembrane system</location>
        <topology evidence="1">Peripheral membrane protein</topology>
    </subcellularLocation>
</comment>
<dbReference type="PROSITE" id="PS50004">
    <property type="entry name" value="C2"/>
    <property type="match status" value="2"/>
</dbReference>
<evidence type="ECO:0000256" key="2">
    <source>
        <dbReference type="ARBA" id="ARBA00004236"/>
    </source>
</evidence>
<dbReference type="GO" id="GO:0006886">
    <property type="term" value="P:intracellular protein transport"/>
    <property type="evidence" value="ECO:0007669"/>
    <property type="project" value="InterPro"/>
</dbReference>
<evidence type="ECO:0000256" key="4">
    <source>
        <dbReference type="ARBA" id="ARBA00022483"/>
    </source>
</evidence>
<evidence type="ECO:0000256" key="6">
    <source>
        <dbReference type="ARBA" id="ARBA00022737"/>
    </source>
</evidence>
<feature type="compositionally biased region" description="Polar residues" evidence="10">
    <location>
        <begin position="705"/>
        <end position="715"/>
    </location>
</feature>
<feature type="region of interest" description="Disordered" evidence="10">
    <location>
        <begin position="142"/>
        <end position="227"/>
    </location>
</feature>
<dbReference type="GO" id="GO:0005886">
    <property type="term" value="C:plasma membrane"/>
    <property type="evidence" value="ECO:0007669"/>
    <property type="project" value="UniProtKB-SubCell"/>
</dbReference>
<feature type="region of interest" description="Disordered" evidence="10">
    <location>
        <begin position="374"/>
        <end position="561"/>
    </location>
</feature>
<feature type="domain" description="C2" evidence="11">
    <location>
        <begin position="910"/>
        <end position="1038"/>
    </location>
</feature>
<dbReference type="KEGG" id="ccar:109064293"/>
<feature type="region of interest" description="Disordered" evidence="10">
    <location>
        <begin position="275"/>
        <end position="296"/>
    </location>
</feature>
<dbReference type="InterPro" id="IPR043567">
    <property type="entry name" value="SYTL1-5_C2B"/>
</dbReference>
<evidence type="ECO:0000256" key="3">
    <source>
        <dbReference type="ARBA" id="ARBA00022475"/>
    </source>
</evidence>
<dbReference type="FunFam" id="2.60.40.150:FF:000006">
    <property type="entry name" value="Synaptotagmin-like 5, isoform CRA_a"/>
    <property type="match status" value="1"/>
</dbReference>
<feature type="domain" description="C2" evidence="11">
    <location>
        <begin position="774"/>
        <end position="895"/>
    </location>
</feature>
<accession>A0A9Q9XA57</accession>
<feature type="region of interest" description="Disordered" evidence="10">
    <location>
        <begin position="325"/>
        <end position="350"/>
    </location>
</feature>
<evidence type="ECO:0000259" key="11">
    <source>
        <dbReference type="PROSITE" id="PS50004"/>
    </source>
</evidence>
<dbReference type="OrthoDB" id="195679at2759"/>
<keyword evidence="5" id="KW-0597">Phosphoprotein</keyword>
<feature type="compositionally biased region" description="Polar residues" evidence="10">
    <location>
        <begin position="284"/>
        <end position="296"/>
    </location>
</feature>
<dbReference type="PROSITE" id="PS50916">
    <property type="entry name" value="RABBD"/>
    <property type="match status" value="1"/>
</dbReference>
<dbReference type="GO" id="GO:0070382">
    <property type="term" value="C:exocytic vesicle"/>
    <property type="evidence" value="ECO:0007669"/>
    <property type="project" value="TreeGrafter"/>
</dbReference>
<evidence type="ECO:0000256" key="9">
    <source>
        <dbReference type="ARBA" id="ARBA00075525"/>
    </source>
</evidence>
<evidence type="ECO:0000256" key="8">
    <source>
        <dbReference type="ARBA" id="ARBA00072163"/>
    </source>
</evidence>
<keyword evidence="6" id="KW-0677">Repeat</keyword>
<evidence type="ECO:0000259" key="12">
    <source>
        <dbReference type="PROSITE" id="PS50916"/>
    </source>
</evidence>
<feature type="compositionally biased region" description="Polar residues" evidence="10">
    <location>
        <begin position="499"/>
        <end position="508"/>
    </location>
</feature>
<feature type="domain" description="RabBD" evidence="12">
    <location>
        <begin position="10"/>
        <end position="66"/>
    </location>
</feature>
<feature type="compositionally biased region" description="Acidic residues" evidence="10">
    <location>
        <begin position="717"/>
        <end position="730"/>
    </location>
</feature>
<organism evidence="13">
    <name type="scientific">Cyprinus carpio</name>
    <name type="common">Common carp</name>
    <dbReference type="NCBI Taxonomy" id="7962"/>
    <lineage>
        <taxon>Eukaryota</taxon>
        <taxon>Metazoa</taxon>
        <taxon>Chordata</taxon>
        <taxon>Craniata</taxon>
        <taxon>Vertebrata</taxon>
        <taxon>Euteleostomi</taxon>
        <taxon>Actinopterygii</taxon>
        <taxon>Neopterygii</taxon>
        <taxon>Teleostei</taxon>
        <taxon>Ostariophysi</taxon>
        <taxon>Cypriniformes</taxon>
        <taxon>Cyprinidae</taxon>
        <taxon>Cyprininae</taxon>
        <taxon>Cyprinus</taxon>
    </lineage>
</organism>
<dbReference type="AlphaFoldDB" id="A0A9Q9XA57"/>
<feature type="region of interest" description="Disordered" evidence="10">
    <location>
        <begin position="676"/>
        <end position="695"/>
    </location>
</feature>
<feature type="compositionally biased region" description="Low complexity" evidence="10">
    <location>
        <begin position="516"/>
        <end position="528"/>
    </location>
</feature>
<evidence type="ECO:0000313" key="14">
    <source>
        <dbReference type="RefSeq" id="XP_042597891.1"/>
    </source>
</evidence>
<dbReference type="PANTHER" id="PTHR45716">
    <property type="entry name" value="BITESIZE, ISOFORM I"/>
    <property type="match status" value="1"/>
</dbReference>
<dbReference type="SMART" id="SM00239">
    <property type="entry name" value="C2"/>
    <property type="match status" value="2"/>
</dbReference>
<dbReference type="GO" id="GO:0031267">
    <property type="term" value="F:small GTPase binding"/>
    <property type="evidence" value="ECO:0007669"/>
    <property type="project" value="InterPro"/>
</dbReference>
<evidence type="ECO:0000313" key="13">
    <source>
        <dbReference type="RefSeq" id="XP_042597890.1"/>
    </source>
</evidence>
<proteinExistence type="predicted"/>
<gene>
    <name evidence="13 14" type="primary">si:ch211-266g18.6</name>
</gene>
<sequence length="1076" mass="120140">MKQSKSALEVIDLSFLSAEEEAAIRQVLLRDEDLKRLESGRVRKLRQSVPDLTQLKTLSGEWFEELKVKRYGQQTDVTAVVRSSMRWKKTAAHKPNPFLNDTLDENKAHGKEDHGTLSKPSPDPRLIHPAFSKETYHQYTDKDFKDSETSSVPQIAGRKEKLRAELDGNRVLNGTDPQCNSPEAQPKELSGDQTTTVFPFFSAAQDTKPERGTTKHATNPEPRRKVSLPPALRKEQSFEENWVKISLEPNTVKPVDDESNSVGPNQKEVKLHVENTEALKKQDTSSPNTEPPSLNFTDQTSFQIVSQAEPIDVYLERCSSTEFQNQPQTSLVFTSDGPELTTHSDHKASDKVSKYTNAFQDSTCRDQQCSAEYTLRESKSNKLGPSDSANEHDKRKMVSRDILNDEASSDRKGGEGKNVSAGLLAETDTDQVVECVAGEEQIDKHSSAEKASQSQSLKWGIEIDSHEFPSDTLQGKDASGDSGSDRPVEMEKKAPNKNELLQNKTADTSVVEDSKMSSPPSKPSVSDKTVQRYLDAHEEKEKIKIKSSNDQNLPKDTNNKSQDLAELSQDYLSMTDDGKLVHIGNAGVQVNTKDIDITVVEPIQPAKPTNEDVAGLGEGSSKIKEEEDDAETKQRTESGILLSVLTRAQKARPPVLQKITVQEPKQETRDDTVPTIVIMPSESPGPTEMKGQKHGVSDLEALLKGSTSKTPSNTADAWEDEGVDSDEDDTSLSSYGSDLSSRKGYSASALSLTDRTGSLLSVYSDAGDFGNVEVQGSVEFAVMYSPVGELIIMIEQCQDLAIANPRKQRTDPYVKTYLYPDKSRRSKRKTSIKKRTVNPVYVESLRYKVKREELPDKTLNLSVWHNDSRGRNVFLGQVEIRFKTWDWGHEALTWYNLQPKTSENQESQESNGLLSVSLKYVPPVSGGSKNSTGEIHVWLREAKELRRLKPQGVDSFVKCYILPDTRKKSRQKTRVIKKTQDPVYNHAMVYDGFKTGEVSEACCELTVWDHNTLANQFLGGLRLSLGTGQSYGKKVDWMDSMDEEIQIWKRMLANPNSWVEGELPLRSSMTPRKLTS</sequence>
<feature type="region of interest" description="Disordered" evidence="10">
    <location>
        <begin position="608"/>
        <end position="634"/>
    </location>
</feature>